<name>A0ACC2SMH8_9FUNG</name>
<comment type="caution">
    <text evidence="1">The sequence shown here is derived from an EMBL/GenBank/DDBJ whole genome shotgun (WGS) entry which is preliminary data.</text>
</comment>
<organism evidence="1 2">
    <name type="scientific">Entomophthora muscae</name>
    <dbReference type="NCBI Taxonomy" id="34485"/>
    <lineage>
        <taxon>Eukaryota</taxon>
        <taxon>Fungi</taxon>
        <taxon>Fungi incertae sedis</taxon>
        <taxon>Zoopagomycota</taxon>
        <taxon>Entomophthoromycotina</taxon>
        <taxon>Entomophthoromycetes</taxon>
        <taxon>Entomophthorales</taxon>
        <taxon>Entomophthoraceae</taxon>
        <taxon>Entomophthora</taxon>
    </lineage>
</organism>
<evidence type="ECO:0000313" key="2">
    <source>
        <dbReference type="Proteomes" id="UP001165960"/>
    </source>
</evidence>
<protein>
    <submittedName>
        <fullName evidence="1">Uncharacterized protein</fullName>
    </submittedName>
</protein>
<proteinExistence type="predicted"/>
<accession>A0ACC2SMH8</accession>
<dbReference type="Proteomes" id="UP001165960">
    <property type="component" value="Unassembled WGS sequence"/>
</dbReference>
<keyword evidence="2" id="KW-1185">Reference proteome</keyword>
<dbReference type="EMBL" id="QTSX02004971">
    <property type="protein sequence ID" value="KAJ9063525.1"/>
    <property type="molecule type" value="Genomic_DNA"/>
</dbReference>
<gene>
    <name evidence="1" type="ORF">DSO57_1000103</name>
</gene>
<reference evidence="1" key="1">
    <citation type="submission" date="2022-04" db="EMBL/GenBank/DDBJ databases">
        <title>Genome of the entomopathogenic fungus Entomophthora muscae.</title>
        <authorList>
            <person name="Elya C."/>
            <person name="Lovett B.R."/>
            <person name="Lee E."/>
            <person name="Macias A.M."/>
            <person name="Hajek A.E."/>
            <person name="De Bivort B.L."/>
            <person name="Kasson M.T."/>
            <person name="De Fine Licht H.H."/>
            <person name="Stajich J.E."/>
        </authorList>
    </citation>
    <scope>NUCLEOTIDE SEQUENCE</scope>
    <source>
        <strain evidence="1">Berkeley</strain>
    </source>
</reference>
<sequence length="90" mass="9966">MSFESSHSKAYSECVPLPFNPSVESAGKRQFSTIEKDITFVVHGAEGAERLKDHRAGLEDHGGGLVEELENHREGIAEGIEDDWEELVKV</sequence>
<evidence type="ECO:0000313" key="1">
    <source>
        <dbReference type="EMBL" id="KAJ9063525.1"/>
    </source>
</evidence>